<feature type="region of interest" description="Disordered" evidence="2">
    <location>
        <begin position="1"/>
        <end position="49"/>
    </location>
</feature>
<feature type="domain" description="OB" evidence="3">
    <location>
        <begin position="60"/>
        <end position="135"/>
    </location>
</feature>
<dbReference type="SUPFAM" id="SSF50249">
    <property type="entry name" value="Nucleic acid-binding proteins"/>
    <property type="match status" value="1"/>
</dbReference>
<dbReference type="Pfam" id="PF01336">
    <property type="entry name" value="tRNA_anti-codon"/>
    <property type="match status" value="1"/>
</dbReference>
<dbReference type="PATRIC" id="fig|1299334.3.peg.7701"/>
<dbReference type="PANTHER" id="PTHR42918:SF15">
    <property type="entry name" value="LYSINE--TRNA LIGASE, CHLOROPLASTIC_MITOCHONDRIAL"/>
    <property type="match status" value="1"/>
</dbReference>
<keyword evidence="1" id="KW-0547">Nucleotide-binding</keyword>
<dbReference type="GO" id="GO:0004824">
    <property type="term" value="F:lysine-tRNA ligase activity"/>
    <property type="evidence" value="ECO:0007669"/>
    <property type="project" value="TreeGrafter"/>
</dbReference>
<gene>
    <name evidence="4" type="ORF">I553_5761</name>
</gene>
<dbReference type="EMBL" id="JAOB01000069">
    <property type="protein sequence ID" value="EUA23160.1"/>
    <property type="molecule type" value="Genomic_DNA"/>
</dbReference>
<dbReference type="InterPro" id="IPR012340">
    <property type="entry name" value="NA-bd_OB-fold"/>
</dbReference>
<dbReference type="GO" id="GO:0005829">
    <property type="term" value="C:cytosol"/>
    <property type="evidence" value="ECO:0007669"/>
    <property type="project" value="TreeGrafter"/>
</dbReference>
<feature type="compositionally biased region" description="Polar residues" evidence="2">
    <location>
        <begin position="1"/>
        <end position="19"/>
    </location>
</feature>
<dbReference type="InterPro" id="IPR004365">
    <property type="entry name" value="NA-bd_OB_tRNA"/>
</dbReference>
<evidence type="ECO:0000313" key="4">
    <source>
        <dbReference type="EMBL" id="EUA23160.1"/>
    </source>
</evidence>
<comment type="caution">
    <text evidence="4">The sequence shown here is derived from an EMBL/GenBank/DDBJ whole genome shotgun (WGS) entry which is preliminary data.</text>
</comment>
<name>X7ZWZ8_MYCXE</name>
<reference evidence="4" key="1">
    <citation type="submission" date="2014-01" db="EMBL/GenBank/DDBJ databases">
        <authorList>
            <person name="Brown-Elliot B."/>
            <person name="Wallace R."/>
            <person name="Lenaerts A."/>
            <person name="Ordway D."/>
            <person name="DeGroote M.A."/>
            <person name="Parker T."/>
            <person name="Sizemore C."/>
            <person name="Tallon L.J."/>
            <person name="Sadzewicz L.K."/>
            <person name="Sengamalay N."/>
            <person name="Fraser C.M."/>
            <person name="Hine E."/>
            <person name="Shefchek K.A."/>
            <person name="Das S.P."/>
            <person name="Tettelin H."/>
        </authorList>
    </citation>
    <scope>NUCLEOTIDE SEQUENCE [LARGE SCALE GENOMIC DNA]</scope>
    <source>
        <strain evidence="4">4042</strain>
    </source>
</reference>
<organism evidence="4">
    <name type="scientific">Mycobacterium xenopi 4042</name>
    <dbReference type="NCBI Taxonomy" id="1299334"/>
    <lineage>
        <taxon>Bacteria</taxon>
        <taxon>Bacillati</taxon>
        <taxon>Actinomycetota</taxon>
        <taxon>Actinomycetes</taxon>
        <taxon>Mycobacteriales</taxon>
        <taxon>Mycobacteriaceae</taxon>
        <taxon>Mycobacterium</taxon>
    </lineage>
</organism>
<sequence length="150" mass="16047">MTSPRTFPSNSESAGQARSTAGPWTRSVPGRRGTHPYSGRDPAAYPDLPADTATGDIVGVAGRVIFIRNSGKLCFATLQDGDGTQLQAMISLAKVGQDALDAWKADVDIGDIVYVHGEVISSRRGELSVLADTWQMASKSLRPCLSRTRR</sequence>
<dbReference type="Gene3D" id="2.40.50.140">
    <property type="entry name" value="Nucleic acid-binding proteins"/>
    <property type="match status" value="1"/>
</dbReference>
<accession>X7ZWZ8</accession>
<evidence type="ECO:0000256" key="2">
    <source>
        <dbReference type="SAM" id="MobiDB-lite"/>
    </source>
</evidence>
<protein>
    <submittedName>
        <fullName evidence="4">OB-fold nucleic acid binding domain protein</fullName>
    </submittedName>
</protein>
<dbReference type="GO" id="GO:0006430">
    <property type="term" value="P:lysyl-tRNA aminoacylation"/>
    <property type="evidence" value="ECO:0007669"/>
    <property type="project" value="TreeGrafter"/>
</dbReference>
<evidence type="ECO:0000259" key="3">
    <source>
        <dbReference type="Pfam" id="PF01336"/>
    </source>
</evidence>
<dbReference type="GO" id="GO:0000049">
    <property type="term" value="F:tRNA binding"/>
    <property type="evidence" value="ECO:0007669"/>
    <property type="project" value="TreeGrafter"/>
</dbReference>
<evidence type="ECO:0000256" key="1">
    <source>
        <dbReference type="ARBA" id="ARBA00022741"/>
    </source>
</evidence>
<dbReference type="InterPro" id="IPR044136">
    <property type="entry name" value="Lys-tRNA-ligase_II_N"/>
</dbReference>
<proteinExistence type="predicted"/>
<dbReference type="CDD" id="cd04322">
    <property type="entry name" value="LysRS_N"/>
    <property type="match status" value="1"/>
</dbReference>
<dbReference type="GO" id="GO:0000166">
    <property type="term" value="F:nucleotide binding"/>
    <property type="evidence" value="ECO:0007669"/>
    <property type="project" value="InterPro"/>
</dbReference>
<dbReference type="PANTHER" id="PTHR42918">
    <property type="entry name" value="LYSYL-TRNA SYNTHETASE"/>
    <property type="match status" value="1"/>
</dbReference>
<dbReference type="AlphaFoldDB" id="X7ZWZ8"/>